<dbReference type="GO" id="GO:0004252">
    <property type="term" value="F:serine-type endopeptidase activity"/>
    <property type="evidence" value="ECO:0007669"/>
    <property type="project" value="InterPro"/>
</dbReference>
<name>A0AAU9UTU8_EUPED</name>
<dbReference type="InterPro" id="IPR001254">
    <property type="entry name" value="Trypsin_dom"/>
</dbReference>
<feature type="chain" id="PRO_5043560948" description="Peptidase S1 domain-containing protein" evidence="2">
    <location>
        <begin position="22"/>
        <end position="246"/>
    </location>
</feature>
<dbReference type="InterPro" id="IPR043504">
    <property type="entry name" value="Peptidase_S1_PA_chymotrypsin"/>
</dbReference>
<dbReference type="PRINTS" id="PR00722">
    <property type="entry name" value="CHYMOTRYPSIN"/>
</dbReference>
<dbReference type="Pfam" id="PF00089">
    <property type="entry name" value="Trypsin"/>
    <property type="match status" value="1"/>
</dbReference>
<evidence type="ECO:0000256" key="2">
    <source>
        <dbReference type="SAM" id="SignalP"/>
    </source>
</evidence>
<dbReference type="InterPro" id="IPR018114">
    <property type="entry name" value="TRYPSIN_HIS"/>
</dbReference>
<dbReference type="Gene3D" id="2.40.10.10">
    <property type="entry name" value="Trypsin-like serine proteases"/>
    <property type="match status" value="1"/>
</dbReference>
<dbReference type="PANTHER" id="PTHR24252:SF7">
    <property type="entry name" value="HYALIN"/>
    <property type="match status" value="1"/>
</dbReference>
<dbReference type="InterPro" id="IPR001314">
    <property type="entry name" value="Peptidase_S1A"/>
</dbReference>
<comment type="caution">
    <text evidence="4">The sequence shown here is derived from an EMBL/GenBank/DDBJ whole genome shotgun (WGS) entry which is preliminary data.</text>
</comment>
<dbReference type="PROSITE" id="PS50240">
    <property type="entry name" value="TRYPSIN_DOM"/>
    <property type="match status" value="1"/>
</dbReference>
<reference evidence="4" key="1">
    <citation type="submission" date="2022-03" db="EMBL/GenBank/DDBJ databases">
        <authorList>
            <person name="Tunstrom K."/>
        </authorList>
    </citation>
    <scope>NUCLEOTIDE SEQUENCE</scope>
</reference>
<dbReference type="PROSITE" id="PS00134">
    <property type="entry name" value="TRYPSIN_HIS"/>
    <property type="match status" value="1"/>
</dbReference>
<dbReference type="GO" id="GO:0006508">
    <property type="term" value="P:proteolysis"/>
    <property type="evidence" value="ECO:0007669"/>
    <property type="project" value="InterPro"/>
</dbReference>
<keyword evidence="2" id="KW-0732">Signal</keyword>
<dbReference type="InterPro" id="IPR009003">
    <property type="entry name" value="Peptidase_S1_PA"/>
</dbReference>
<keyword evidence="1" id="KW-1015">Disulfide bond</keyword>
<keyword evidence="5" id="KW-1185">Reference proteome</keyword>
<feature type="domain" description="Peptidase S1" evidence="3">
    <location>
        <begin position="145"/>
        <end position="246"/>
    </location>
</feature>
<accession>A0AAU9UTU8</accession>
<dbReference type="EMBL" id="CAKOGL010000023">
    <property type="protein sequence ID" value="CAH2101019.1"/>
    <property type="molecule type" value="Genomic_DNA"/>
</dbReference>
<evidence type="ECO:0000313" key="4">
    <source>
        <dbReference type="EMBL" id="CAH2101019.1"/>
    </source>
</evidence>
<organism evidence="4 5">
    <name type="scientific">Euphydryas editha</name>
    <name type="common">Edith's checkerspot</name>
    <dbReference type="NCBI Taxonomy" id="104508"/>
    <lineage>
        <taxon>Eukaryota</taxon>
        <taxon>Metazoa</taxon>
        <taxon>Ecdysozoa</taxon>
        <taxon>Arthropoda</taxon>
        <taxon>Hexapoda</taxon>
        <taxon>Insecta</taxon>
        <taxon>Pterygota</taxon>
        <taxon>Neoptera</taxon>
        <taxon>Endopterygota</taxon>
        <taxon>Lepidoptera</taxon>
        <taxon>Glossata</taxon>
        <taxon>Ditrysia</taxon>
        <taxon>Papilionoidea</taxon>
        <taxon>Nymphalidae</taxon>
        <taxon>Nymphalinae</taxon>
        <taxon>Euphydryas</taxon>
    </lineage>
</organism>
<evidence type="ECO:0000259" key="3">
    <source>
        <dbReference type="PROSITE" id="PS50240"/>
    </source>
</evidence>
<dbReference type="Proteomes" id="UP001153954">
    <property type="component" value="Unassembled WGS sequence"/>
</dbReference>
<evidence type="ECO:0000313" key="5">
    <source>
        <dbReference type="Proteomes" id="UP001153954"/>
    </source>
</evidence>
<protein>
    <recommendedName>
        <fullName evidence="3">Peptidase S1 domain-containing protein</fullName>
    </recommendedName>
</protein>
<sequence length="246" mass="27803">METYCFVIGLLLLGVSGLKEGDECISPEGNGICKGIRNCETAIKDLINGKKLKICSRARELTVCCLDPQVMTTLKSVKSVTTTKPILFKRSCDSIPNNITVPMRKSLQKCLEYQERLIYPCQESLIPSAGMVRENRCNWKPENLIIGGVNSYRGEFPHMVHLGYGENYTKWKCGGVLVSENFVLTAGHCTYSRFDGPVNKIRIAFHKISETIMDFNLYNVKNIYKHNSYKSPLLYNDIALLETDRT</sequence>
<gene>
    <name evidence="4" type="ORF">EEDITHA_LOCUS15820</name>
</gene>
<feature type="signal peptide" evidence="2">
    <location>
        <begin position="1"/>
        <end position="21"/>
    </location>
</feature>
<dbReference type="PANTHER" id="PTHR24252">
    <property type="entry name" value="ACROSIN-RELATED"/>
    <property type="match status" value="1"/>
</dbReference>
<dbReference type="AlphaFoldDB" id="A0AAU9UTU8"/>
<proteinExistence type="predicted"/>
<dbReference type="SUPFAM" id="SSF50494">
    <property type="entry name" value="Trypsin-like serine proteases"/>
    <property type="match status" value="1"/>
</dbReference>
<evidence type="ECO:0000256" key="1">
    <source>
        <dbReference type="ARBA" id="ARBA00023157"/>
    </source>
</evidence>